<feature type="region of interest" description="Disordered" evidence="3">
    <location>
        <begin position="381"/>
        <end position="421"/>
    </location>
</feature>
<sequence>MSRQNFSVARVETRTRESIGKYERHNERKNEHYGNMNVDLSRTPMNVHFKSCGALTYNETLDRLVSDGKVTLRGLKKDAKIFDEMILDVNTDYFETHGGYEYARRFYAEAYRFAVKVYGEDNILSAVMHADEVNLALSEQYGEPVYHYHMHIVALPVVEKQVLWTKRCKNPELVGTVKEVVQQVSHSKKWKSPQAVDEQGNPLYDERGKAVLVPTYSILQDEFFEHMQNAGFNDFVRGERGSTAENKTSLQYQIDKDKERLAQIQEKIASADEELSTILPVRASAEIIDAMGKKTLTGKVQMSAEDYGYLSNLAKECLVNRRTVQILESNNRFLSDKVKSLKAELAELKEKCRPYLEALKAAPQKVKNLIDGILKSLRKTAPEQDKGIFHKPPEKEMKSSPWDLTVPARKSKPKKKENFER</sequence>
<dbReference type="EMBL" id="JACOPL010000005">
    <property type="protein sequence ID" value="MBC5725067.1"/>
    <property type="molecule type" value="Genomic_DNA"/>
</dbReference>
<reference evidence="4" key="1">
    <citation type="submission" date="2020-08" db="EMBL/GenBank/DDBJ databases">
        <title>Genome public.</title>
        <authorList>
            <person name="Liu C."/>
            <person name="Sun Q."/>
        </authorList>
    </citation>
    <scope>NUCLEOTIDE SEQUENCE</scope>
    <source>
        <strain evidence="4">NSJ-28</strain>
    </source>
</reference>
<organism evidence="4 5">
    <name type="scientific">Agathobaculum faecis</name>
    <dbReference type="NCBI Taxonomy" id="2763013"/>
    <lineage>
        <taxon>Bacteria</taxon>
        <taxon>Bacillati</taxon>
        <taxon>Bacillota</taxon>
        <taxon>Clostridia</taxon>
        <taxon>Eubacteriales</taxon>
        <taxon>Butyricicoccaceae</taxon>
        <taxon>Agathobaculum</taxon>
    </lineage>
</organism>
<dbReference type="Gene3D" id="3.30.930.30">
    <property type="match status" value="1"/>
</dbReference>
<comment type="similarity">
    <text evidence="1">Belongs to the plasmid mobilization pre family.</text>
</comment>
<feature type="coiled-coil region" evidence="2">
    <location>
        <begin position="247"/>
        <end position="274"/>
    </location>
</feature>
<evidence type="ECO:0000313" key="5">
    <source>
        <dbReference type="Proteomes" id="UP000606499"/>
    </source>
</evidence>
<comment type="caution">
    <text evidence="4">The sequence shown here is derived from an EMBL/GenBank/DDBJ whole genome shotgun (WGS) entry which is preliminary data.</text>
</comment>
<dbReference type="Pfam" id="PF01076">
    <property type="entry name" value="Mob_Pre"/>
    <property type="match status" value="1"/>
</dbReference>
<evidence type="ECO:0000256" key="1">
    <source>
        <dbReference type="ARBA" id="ARBA00010657"/>
    </source>
</evidence>
<evidence type="ECO:0000313" key="4">
    <source>
        <dbReference type="EMBL" id="MBC5725067.1"/>
    </source>
</evidence>
<dbReference type="CDD" id="cd17242">
    <property type="entry name" value="MobM_relaxase"/>
    <property type="match status" value="1"/>
</dbReference>
<dbReference type="GO" id="GO:0003677">
    <property type="term" value="F:DNA binding"/>
    <property type="evidence" value="ECO:0007669"/>
    <property type="project" value="InterPro"/>
</dbReference>
<dbReference type="GO" id="GO:0006310">
    <property type="term" value="P:DNA recombination"/>
    <property type="evidence" value="ECO:0007669"/>
    <property type="project" value="InterPro"/>
</dbReference>
<dbReference type="AlphaFoldDB" id="A0A923RVI5"/>
<name>A0A923RVI5_9FIRM</name>
<keyword evidence="5" id="KW-1185">Reference proteome</keyword>
<feature type="coiled-coil region" evidence="2">
    <location>
        <begin position="324"/>
        <end position="358"/>
    </location>
</feature>
<evidence type="ECO:0000256" key="3">
    <source>
        <dbReference type="SAM" id="MobiDB-lite"/>
    </source>
</evidence>
<accession>A0A923RVI5</accession>
<evidence type="ECO:0000256" key="2">
    <source>
        <dbReference type="SAM" id="Coils"/>
    </source>
</evidence>
<keyword evidence="2" id="KW-0175">Coiled coil</keyword>
<dbReference type="Proteomes" id="UP000606499">
    <property type="component" value="Unassembled WGS sequence"/>
</dbReference>
<feature type="compositionally biased region" description="Basic and acidic residues" evidence="3">
    <location>
        <begin position="381"/>
        <end position="398"/>
    </location>
</feature>
<proteinExistence type="inferred from homology"/>
<protein>
    <submittedName>
        <fullName evidence="4">Plasmid recombination protein</fullName>
    </submittedName>
</protein>
<dbReference type="InterPro" id="IPR001668">
    <property type="entry name" value="Mob_Pre"/>
</dbReference>
<gene>
    <name evidence="4" type="ORF">H8S45_06305</name>
</gene>